<dbReference type="AlphaFoldDB" id="A0A1T4NGF9"/>
<evidence type="ECO:0000256" key="1">
    <source>
        <dbReference type="SAM" id="MobiDB-lite"/>
    </source>
</evidence>
<evidence type="ECO:0000313" key="2">
    <source>
        <dbReference type="EMBL" id="SJZ78349.1"/>
    </source>
</evidence>
<name>A0A1T4NGF9_9ACTN</name>
<feature type="region of interest" description="Disordered" evidence="1">
    <location>
        <begin position="73"/>
        <end position="274"/>
    </location>
</feature>
<feature type="compositionally biased region" description="Low complexity" evidence="1">
    <location>
        <begin position="217"/>
        <end position="235"/>
    </location>
</feature>
<sequence length="274" mass="28053">MVDGEPVIYRVAAARYLLRRSTPRSDGVVLAVVGRVEGRRADSAGVGLPTAGEPVDLVRDGAADSRTARVGAALPGGAPCSRGRWGRPTPGRNRGTRSGAVSNRGESSRCPAVITGDPGFRSSPTARCGSVVTAPRGRPGPWPVGSTRTPPGGSFGDSPFSASARRPAAGGGTGRSPGPCPADGSRRGRPVRVRDRMPPIACRRVRIGGRPGFFPVSGDASSAARRSATRPPRGRGQARPTSSSTLGTRPIGRPSPRLPASPHPVLTTGSGRGK</sequence>
<feature type="compositionally biased region" description="Low complexity" evidence="1">
    <location>
        <begin position="81"/>
        <end position="99"/>
    </location>
</feature>
<accession>A0A1T4NGF9</accession>
<keyword evidence="3" id="KW-1185">Reference proteome</keyword>
<dbReference type="Proteomes" id="UP000190637">
    <property type="component" value="Unassembled WGS sequence"/>
</dbReference>
<dbReference type="EMBL" id="FUWS01000003">
    <property type="protein sequence ID" value="SJZ78349.1"/>
    <property type="molecule type" value="Genomic_DNA"/>
</dbReference>
<gene>
    <name evidence="2" type="ORF">SAMN02745673_01436</name>
</gene>
<organism evidence="2 3">
    <name type="scientific">Marinactinospora thermotolerans DSM 45154</name>
    <dbReference type="NCBI Taxonomy" id="1122192"/>
    <lineage>
        <taxon>Bacteria</taxon>
        <taxon>Bacillati</taxon>
        <taxon>Actinomycetota</taxon>
        <taxon>Actinomycetes</taxon>
        <taxon>Streptosporangiales</taxon>
        <taxon>Nocardiopsidaceae</taxon>
        <taxon>Marinactinospora</taxon>
    </lineage>
</organism>
<feature type="compositionally biased region" description="Low complexity" evidence="1">
    <location>
        <begin position="158"/>
        <end position="168"/>
    </location>
</feature>
<evidence type="ECO:0000313" key="3">
    <source>
        <dbReference type="Proteomes" id="UP000190637"/>
    </source>
</evidence>
<reference evidence="2 3" key="1">
    <citation type="submission" date="2017-02" db="EMBL/GenBank/DDBJ databases">
        <authorList>
            <person name="Peterson S.W."/>
        </authorList>
    </citation>
    <scope>NUCLEOTIDE SEQUENCE [LARGE SCALE GENOMIC DNA]</scope>
    <source>
        <strain evidence="2 3">DSM 45154</strain>
    </source>
</reference>
<proteinExistence type="predicted"/>
<protein>
    <submittedName>
        <fullName evidence="2">Uncharacterized protein</fullName>
    </submittedName>
</protein>
<dbReference type="STRING" id="1122192.SAMN02745673_01436"/>